<dbReference type="Gene3D" id="1.10.10.60">
    <property type="entry name" value="Homeodomain-like"/>
    <property type="match status" value="1"/>
</dbReference>
<dbReference type="InterPro" id="IPR029016">
    <property type="entry name" value="GAF-like_dom_sf"/>
</dbReference>
<dbReference type="PROSITE" id="PS00675">
    <property type="entry name" value="SIGMA54_INTERACT_1"/>
    <property type="match status" value="1"/>
</dbReference>
<evidence type="ECO:0000256" key="8">
    <source>
        <dbReference type="ARBA" id="ARBA00029500"/>
    </source>
</evidence>
<keyword evidence="4" id="KW-0805">Transcription regulation</keyword>
<dbReference type="SUPFAM" id="SSF55781">
    <property type="entry name" value="GAF domain-like"/>
    <property type="match status" value="1"/>
</dbReference>
<dbReference type="InterPro" id="IPR030828">
    <property type="entry name" value="HTH_TyrR"/>
</dbReference>
<evidence type="ECO:0000313" key="11">
    <source>
        <dbReference type="EMBL" id="OGB89746.1"/>
    </source>
</evidence>
<keyword evidence="7" id="KW-0804">Transcription</keyword>
<dbReference type="GO" id="GO:0003677">
    <property type="term" value="F:DNA binding"/>
    <property type="evidence" value="ECO:0007669"/>
    <property type="project" value="UniProtKB-KW"/>
</dbReference>
<organism evidence="11 12">
    <name type="scientific">candidate division WOR-1 bacterium RIFCSPHIGHO2_01_FULL_53_15</name>
    <dbReference type="NCBI Taxonomy" id="1802564"/>
    <lineage>
        <taxon>Bacteria</taxon>
        <taxon>Bacillati</taxon>
        <taxon>Saganbacteria</taxon>
    </lineage>
</organism>
<keyword evidence="9" id="KW-0812">Transmembrane</keyword>
<dbReference type="Proteomes" id="UP000178724">
    <property type="component" value="Unassembled WGS sequence"/>
</dbReference>
<dbReference type="CDD" id="cd00009">
    <property type="entry name" value="AAA"/>
    <property type="match status" value="1"/>
</dbReference>
<sequence length="741" mass="81843">MATVKDIQVKSLVEITSALSSSLNLESTLEAILNVLSDSLEMQRGTITLVDPNTNELRIEVAQGLSRQEKERGRYMIGEGITGRVVETGEPMIVEDIGAEPLFLNRTQARKNLAERKFAFLCVPVIVGSKVIGALSVDRLFKGSVSYEEDIKLLMIIASMVGQAVRIRELAEKDKQAVVFENIKLRQELKGKYQFDNIVYSSRVMESVLEGAIQVAASQAAVMLRGESGTGKELIASAIHYASPRADKPFIKVACAALPENLLESELFGYERGAFTGAMERKVGRFELAGQGTIFLDEIGDLTPATQVKLLRVLQEKEFERLGGTQTIKMNARVVCATHRDLEEMVKSGKFREDLFYRINVFPVLIPPLRERKEDILVLVDHFINKFKKENKKKVRGVSRAALDVLMAYRWPGNVRELENVIERAIILCQKELITPAELPANIAAKETIELPAAGATLPEIIETIEKQNIREALEKYKTQRNAAKALGLTERMLGYKIKKYKIIACLIGFLLSSVSASFASLDDISLGYVSRYVWRGFELNSMQPAIQPGLTFSLGREEVTLQFWGSYNIGNVTKRELTELDAYLNYSSTYQDWLDWYFSYAYYTFPNLTGAAGKSGEIFLGLTQTQAPFAPTLTISYDHDQGKGLYVQLGGKQEIGLVTAGLTVGYNGGQWGAQPGVSDGSLSLSSKLNFGSGVLVPSLNYAVFTPDIAALNVATGGNADTGSFWFGVTYSNTQTPGDYK</sequence>
<protein>
    <recommendedName>
        <fullName evidence="8">HTH-type transcriptional regulatory protein TyrR</fullName>
    </recommendedName>
</protein>
<accession>A0A1F4Q1M8</accession>
<dbReference type="InterPro" id="IPR025662">
    <property type="entry name" value="Sigma_54_int_dom_ATP-bd_1"/>
</dbReference>
<dbReference type="FunFam" id="3.40.50.300:FF:000006">
    <property type="entry name" value="DNA-binding transcriptional regulator NtrC"/>
    <property type="match status" value="1"/>
</dbReference>
<dbReference type="Gene3D" id="3.40.50.300">
    <property type="entry name" value="P-loop containing nucleotide triphosphate hydrolases"/>
    <property type="match status" value="1"/>
</dbReference>
<dbReference type="Pfam" id="PF01590">
    <property type="entry name" value="GAF"/>
    <property type="match status" value="1"/>
</dbReference>
<dbReference type="GO" id="GO:0005524">
    <property type="term" value="F:ATP binding"/>
    <property type="evidence" value="ECO:0007669"/>
    <property type="project" value="UniProtKB-KW"/>
</dbReference>
<dbReference type="InterPro" id="IPR058031">
    <property type="entry name" value="AAA_lid_NorR"/>
</dbReference>
<dbReference type="InterPro" id="IPR002078">
    <property type="entry name" value="Sigma_54_int"/>
</dbReference>
<evidence type="ECO:0000256" key="7">
    <source>
        <dbReference type="ARBA" id="ARBA00023163"/>
    </source>
</evidence>
<dbReference type="SUPFAM" id="SSF52540">
    <property type="entry name" value="P-loop containing nucleoside triphosphate hydrolases"/>
    <property type="match status" value="1"/>
</dbReference>
<dbReference type="InterPro" id="IPR003018">
    <property type="entry name" value="GAF"/>
</dbReference>
<keyword evidence="5" id="KW-0238">DNA-binding</keyword>
<dbReference type="Gene3D" id="1.10.8.60">
    <property type="match status" value="1"/>
</dbReference>
<dbReference type="PROSITE" id="PS50045">
    <property type="entry name" value="SIGMA54_INTERACT_4"/>
    <property type="match status" value="1"/>
</dbReference>
<feature type="transmembrane region" description="Helical" evidence="9">
    <location>
        <begin position="118"/>
        <end position="136"/>
    </location>
</feature>
<evidence type="ECO:0000256" key="1">
    <source>
        <dbReference type="ARBA" id="ARBA00022741"/>
    </source>
</evidence>
<evidence type="ECO:0000256" key="6">
    <source>
        <dbReference type="ARBA" id="ARBA00023159"/>
    </source>
</evidence>
<name>A0A1F4Q1M8_UNCSA</name>
<proteinExistence type="predicted"/>
<dbReference type="Gene3D" id="3.30.450.40">
    <property type="match status" value="1"/>
</dbReference>
<evidence type="ECO:0000256" key="4">
    <source>
        <dbReference type="ARBA" id="ARBA00023015"/>
    </source>
</evidence>
<dbReference type="SUPFAM" id="SSF46689">
    <property type="entry name" value="Homeodomain-like"/>
    <property type="match status" value="1"/>
</dbReference>
<dbReference type="PANTHER" id="PTHR32071:SF57">
    <property type="entry name" value="C4-DICARBOXYLATE TRANSPORT TRANSCRIPTIONAL REGULATORY PROTEIN DCTD"/>
    <property type="match status" value="1"/>
</dbReference>
<dbReference type="Pfam" id="PF18024">
    <property type="entry name" value="HTH_50"/>
    <property type="match status" value="1"/>
</dbReference>
<dbReference type="Pfam" id="PF25601">
    <property type="entry name" value="AAA_lid_14"/>
    <property type="match status" value="1"/>
</dbReference>
<dbReference type="GO" id="GO:0006355">
    <property type="term" value="P:regulation of DNA-templated transcription"/>
    <property type="evidence" value="ECO:0007669"/>
    <property type="project" value="InterPro"/>
</dbReference>
<keyword evidence="9" id="KW-1133">Transmembrane helix</keyword>
<dbReference type="PANTHER" id="PTHR32071">
    <property type="entry name" value="TRANSCRIPTIONAL REGULATORY PROTEIN"/>
    <property type="match status" value="1"/>
</dbReference>
<dbReference type="FunFam" id="1.10.8.60:FF:000014">
    <property type="entry name" value="DNA-binding transcriptional regulator NtrC"/>
    <property type="match status" value="1"/>
</dbReference>
<evidence type="ECO:0000256" key="5">
    <source>
        <dbReference type="ARBA" id="ARBA00023125"/>
    </source>
</evidence>
<keyword evidence="2" id="KW-0058">Aromatic hydrocarbons catabolism</keyword>
<keyword evidence="1" id="KW-0547">Nucleotide-binding</keyword>
<keyword evidence="6" id="KW-0010">Activator</keyword>
<reference evidence="11 12" key="1">
    <citation type="journal article" date="2016" name="Nat. Commun.">
        <title>Thousands of microbial genomes shed light on interconnected biogeochemical processes in an aquifer system.</title>
        <authorList>
            <person name="Anantharaman K."/>
            <person name="Brown C.T."/>
            <person name="Hug L.A."/>
            <person name="Sharon I."/>
            <person name="Castelle C.J."/>
            <person name="Probst A.J."/>
            <person name="Thomas B.C."/>
            <person name="Singh A."/>
            <person name="Wilkins M.J."/>
            <person name="Karaoz U."/>
            <person name="Brodie E.L."/>
            <person name="Williams K.H."/>
            <person name="Hubbard S.S."/>
            <person name="Banfield J.F."/>
        </authorList>
    </citation>
    <scope>NUCLEOTIDE SEQUENCE [LARGE SCALE GENOMIC DNA]</scope>
</reference>
<feature type="domain" description="Sigma-54 factor interaction" evidence="10">
    <location>
        <begin position="198"/>
        <end position="427"/>
    </location>
</feature>
<evidence type="ECO:0000256" key="2">
    <source>
        <dbReference type="ARBA" id="ARBA00022797"/>
    </source>
</evidence>
<evidence type="ECO:0000259" key="10">
    <source>
        <dbReference type="PROSITE" id="PS50045"/>
    </source>
</evidence>
<keyword evidence="9" id="KW-0472">Membrane</keyword>
<evidence type="ECO:0000313" key="12">
    <source>
        <dbReference type="Proteomes" id="UP000178724"/>
    </source>
</evidence>
<gene>
    <name evidence="11" type="ORF">A2625_06505</name>
</gene>
<dbReference type="SMART" id="SM00065">
    <property type="entry name" value="GAF"/>
    <property type="match status" value="1"/>
</dbReference>
<evidence type="ECO:0000256" key="3">
    <source>
        <dbReference type="ARBA" id="ARBA00022840"/>
    </source>
</evidence>
<dbReference type="AlphaFoldDB" id="A0A1F4Q1M8"/>
<dbReference type="SMART" id="SM00382">
    <property type="entry name" value="AAA"/>
    <property type="match status" value="1"/>
</dbReference>
<dbReference type="Pfam" id="PF00158">
    <property type="entry name" value="Sigma54_activat"/>
    <property type="match status" value="1"/>
</dbReference>
<dbReference type="InterPro" id="IPR027417">
    <property type="entry name" value="P-loop_NTPase"/>
</dbReference>
<evidence type="ECO:0000256" key="9">
    <source>
        <dbReference type="SAM" id="Phobius"/>
    </source>
</evidence>
<dbReference type="InterPro" id="IPR003593">
    <property type="entry name" value="AAA+_ATPase"/>
</dbReference>
<dbReference type="PROSITE" id="PS00688">
    <property type="entry name" value="SIGMA54_INTERACT_3"/>
    <property type="match status" value="1"/>
</dbReference>
<dbReference type="InterPro" id="IPR025944">
    <property type="entry name" value="Sigma_54_int_dom_CS"/>
</dbReference>
<dbReference type="EMBL" id="METM01000021">
    <property type="protein sequence ID" value="OGB89746.1"/>
    <property type="molecule type" value="Genomic_DNA"/>
</dbReference>
<dbReference type="InterPro" id="IPR009057">
    <property type="entry name" value="Homeodomain-like_sf"/>
</dbReference>
<comment type="caution">
    <text evidence="11">The sequence shown here is derived from an EMBL/GenBank/DDBJ whole genome shotgun (WGS) entry which is preliminary data.</text>
</comment>
<keyword evidence="3" id="KW-0067">ATP-binding</keyword>